<evidence type="ECO:0000256" key="3">
    <source>
        <dbReference type="ARBA" id="ARBA00022475"/>
    </source>
</evidence>
<dbReference type="PIRSF" id="PIRSF500951">
    <property type="entry name" value="SCGF_recepter"/>
    <property type="match status" value="1"/>
</dbReference>
<feature type="domain" description="Protein kinase" evidence="26">
    <location>
        <begin position="507"/>
        <end position="874"/>
    </location>
</feature>
<keyword evidence="15" id="KW-0675">Receptor</keyword>
<dbReference type="Pfam" id="PF07714">
    <property type="entry name" value="PK_Tyr_Ser-Thr"/>
    <property type="match status" value="1"/>
</dbReference>
<dbReference type="GO" id="GO:0019955">
    <property type="term" value="F:cytokine binding"/>
    <property type="evidence" value="ECO:0007669"/>
    <property type="project" value="InterPro"/>
</dbReference>
<feature type="active site" description="Proton acceptor" evidence="20">
    <location>
        <position position="686"/>
    </location>
</feature>
<dbReference type="AlphaFoldDB" id="A0A8D3D9T6"/>
<dbReference type="GO" id="GO:0038093">
    <property type="term" value="P:Fc receptor signaling pathway"/>
    <property type="evidence" value="ECO:0007669"/>
    <property type="project" value="InterPro"/>
</dbReference>
<feature type="binding site" evidence="21">
    <location>
        <position position="690"/>
    </location>
    <ligand>
        <name>ATP</name>
        <dbReference type="ChEBI" id="CHEBI:30616"/>
    </ligand>
</feature>
<keyword evidence="6 25" id="KW-0812">Transmembrane</keyword>
<evidence type="ECO:0000256" key="12">
    <source>
        <dbReference type="ARBA" id="ARBA00023136"/>
    </source>
</evidence>
<dbReference type="InterPro" id="IPR020635">
    <property type="entry name" value="Tyr_kinase_cat_dom"/>
</dbReference>
<dbReference type="EC" id="2.7.10.1" evidence="2"/>
<feature type="compositionally biased region" description="Polar residues" evidence="24">
    <location>
        <begin position="619"/>
        <end position="631"/>
    </location>
</feature>
<evidence type="ECO:0000256" key="8">
    <source>
        <dbReference type="ARBA" id="ARBA00022741"/>
    </source>
</evidence>
<keyword evidence="12 25" id="KW-0472">Membrane</keyword>
<dbReference type="GO" id="GO:0005524">
    <property type="term" value="F:ATP binding"/>
    <property type="evidence" value="ECO:0007669"/>
    <property type="project" value="UniProtKB-UniRule"/>
</dbReference>
<dbReference type="InterPro" id="IPR027263">
    <property type="entry name" value="SCGF_receptor"/>
</dbReference>
<dbReference type="GO" id="GO:0002244">
    <property type="term" value="P:hematopoietic progenitor cell differentiation"/>
    <property type="evidence" value="ECO:0007669"/>
    <property type="project" value="TreeGrafter"/>
</dbReference>
<evidence type="ECO:0000256" key="20">
    <source>
        <dbReference type="PIRSR" id="PIRSR000615-1"/>
    </source>
</evidence>
<dbReference type="SMART" id="SM00219">
    <property type="entry name" value="TyrKc"/>
    <property type="match status" value="1"/>
</dbReference>
<dbReference type="Gene3D" id="3.30.200.20">
    <property type="entry name" value="Phosphorylase Kinase, domain 1"/>
    <property type="match status" value="1"/>
</dbReference>
<dbReference type="SUPFAM" id="SSF56112">
    <property type="entry name" value="Protein kinase-like (PK-like)"/>
    <property type="match status" value="1"/>
</dbReference>
<keyword evidence="22" id="KW-0479">Metal-binding</keyword>
<proteinExistence type="predicted"/>
<feature type="binding site" evidence="21 23">
    <location>
        <position position="541"/>
    </location>
    <ligand>
        <name>ATP</name>
        <dbReference type="ChEBI" id="CHEBI:30616"/>
    </ligand>
</feature>
<keyword evidence="11 25" id="KW-1133">Transmembrane helix</keyword>
<evidence type="ECO:0000256" key="11">
    <source>
        <dbReference type="ARBA" id="ARBA00022989"/>
    </source>
</evidence>
<dbReference type="GO" id="GO:0004714">
    <property type="term" value="F:transmembrane receptor protein tyrosine kinase activity"/>
    <property type="evidence" value="ECO:0007669"/>
    <property type="project" value="UniProtKB-EC"/>
</dbReference>
<dbReference type="GO" id="GO:0046872">
    <property type="term" value="F:metal ion binding"/>
    <property type="evidence" value="ECO:0007669"/>
    <property type="project" value="UniProtKB-KW"/>
</dbReference>
<organism evidence="28 29">
    <name type="scientific">Scophthalmus maximus</name>
    <name type="common">Turbot</name>
    <name type="synonym">Psetta maxima</name>
    <dbReference type="NCBI Taxonomy" id="52904"/>
    <lineage>
        <taxon>Eukaryota</taxon>
        <taxon>Metazoa</taxon>
        <taxon>Chordata</taxon>
        <taxon>Craniata</taxon>
        <taxon>Vertebrata</taxon>
        <taxon>Euteleostomi</taxon>
        <taxon>Actinopterygii</taxon>
        <taxon>Neopterygii</taxon>
        <taxon>Teleostei</taxon>
        <taxon>Neoteleostei</taxon>
        <taxon>Acanthomorphata</taxon>
        <taxon>Carangaria</taxon>
        <taxon>Pleuronectiformes</taxon>
        <taxon>Pleuronectoidei</taxon>
        <taxon>Scophthalmidae</taxon>
        <taxon>Scophthalmus</taxon>
    </lineage>
</organism>
<dbReference type="SMART" id="SM00409">
    <property type="entry name" value="IG"/>
    <property type="match status" value="3"/>
</dbReference>
<dbReference type="InterPro" id="IPR001245">
    <property type="entry name" value="Ser-Thr/Tyr_kinase_cat_dom"/>
</dbReference>
<comment type="subcellular location">
    <subcellularLocation>
        <location evidence="1">Cell membrane</location>
        <topology evidence="1">Single-pass type I membrane protein</topology>
    </subcellularLocation>
</comment>
<keyword evidence="16" id="KW-0325">Glycoprotein</keyword>
<dbReference type="InterPro" id="IPR013783">
    <property type="entry name" value="Ig-like_fold"/>
</dbReference>
<dbReference type="SUPFAM" id="SSF48726">
    <property type="entry name" value="Immunoglobulin"/>
    <property type="match status" value="2"/>
</dbReference>
<reference evidence="28" key="1">
    <citation type="submission" date="2023-05" db="EMBL/GenBank/DDBJ databases">
        <title>High-quality long-read genome of Scophthalmus maximus.</title>
        <authorList>
            <person name="Lien S."/>
            <person name="Martinez P."/>
        </authorList>
    </citation>
    <scope>NUCLEOTIDE SEQUENCE [LARGE SCALE GENOMIC DNA]</scope>
</reference>
<dbReference type="GO" id="GO:0030335">
    <property type="term" value="P:positive regulation of cell migration"/>
    <property type="evidence" value="ECO:0007669"/>
    <property type="project" value="TreeGrafter"/>
</dbReference>
<evidence type="ECO:0000256" key="16">
    <source>
        <dbReference type="ARBA" id="ARBA00023180"/>
    </source>
</evidence>
<keyword evidence="4" id="KW-0597">Phosphoprotein</keyword>
<evidence type="ECO:0000256" key="24">
    <source>
        <dbReference type="SAM" id="MobiDB-lite"/>
    </source>
</evidence>
<dbReference type="GO" id="GO:0005886">
    <property type="term" value="C:plasma membrane"/>
    <property type="evidence" value="ECO:0007669"/>
    <property type="project" value="UniProtKB-SubCell"/>
</dbReference>
<dbReference type="InterPro" id="IPR003599">
    <property type="entry name" value="Ig_sub"/>
</dbReference>
<keyword evidence="3" id="KW-1003">Cell membrane</keyword>
<dbReference type="Gene3D" id="1.10.510.10">
    <property type="entry name" value="Transferase(Phosphotransferase) domain 1"/>
    <property type="match status" value="1"/>
</dbReference>
<evidence type="ECO:0000256" key="1">
    <source>
        <dbReference type="ARBA" id="ARBA00004251"/>
    </source>
</evidence>
<feature type="domain" description="Ig-like" evidence="27">
    <location>
        <begin position="239"/>
        <end position="328"/>
    </location>
</feature>
<keyword evidence="22" id="KW-0460">Magnesium</keyword>
<evidence type="ECO:0000256" key="10">
    <source>
        <dbReference type="ARBA" id="ARBA00022840"/>
    </source>
</evidence>
<dbReference type="PIRSF" id="PIRSF000615">
    <property type="entry name" value="TyrPK_CSF1-R"/>
    <property type="match status" value="1"/>
</dbReference>
<keyword evidence="10 21" id="KW-0067">ATP-binding</keyword>
<dbReference type="InterPro" id="IPR000719">
    <property type="entry name" value="Prot_kinase_dom"/>
</dbReference>
<feature type="binding site" evidence="22">
    <location>
        <position position="704"/>
    </location>
    <ligand>
        <name>Mg(2+)</name>
        <dbReference type="ChEBI" id="CHEBI:18420"/>
    </ligand>
</feature>
<dbReference type="GO" id="GO:0030182">
    <property type="term" value="P:neuron differentiation"/>
    <property type="evidence" value="ECO:0007669"/>
    <property type="project" value="UniProtKB-ARBA"/>
</dbReference>
<evidence type="ECO:0000259" key="26">
    <source>
        <dbReference type="PROSITE" id="PS50011"/>
    </source>
</evidence>
<name>A0A8D3D9T6_SCOMX</name>
<dbReference type="InterPro" id="IPR007110">
    <property type="entry name" value="Ig-like_dom"/>
</dbReference>
<evidence type="ECO:0000313" key="29">
    <source>
        <dbReference type="Proteomes" id="UP000694558"/>
    </source>
</evidence>
<evidence type="ECO:0000256" key="7">
    <source>
        <dbReference type="ARBA" id="ARBA00022737"/>
    </source>
</evidence>
<evidence type="ECO:0000256" key="25">
    <source>
        <dbReference type="SAM" id="Phobius"/>
    </source>
</evidence>
<dbReference type="Ensembl" id="ENSSMAT00000052105.1">
    <property type="protein sequence ID" value="ENSSMAP00000056295.1"/>
    <property type="gene ID" value="ENSSMAG00000013415.2"/>
</dbReference>
<dbReference type="PROSITE" id="PS00109">
    <property type="entry name" value="PROTEIN_KINASE_TYR"/>
    <property type="match status" value="1"/>
</dbReference>
<keyword evidence="9" id="KW-0418">Kinase</keyword>
<keyword evidence="8 21" id="KW-0547">Nucleotide-binding</keyword>
<feature type="binding site" evidence="21">
    <location>
        <begin position="589"/>
        <end position="595"/>
    </location>
    <ligand>
        <name>ATP</name>
        <dbReference type="ChEBI" id="CHEBI:30616"/>
    </ligand>
</feature>
<dbReference type="GeneTree" id="ENSGT00940000155626"/>
<evidence type="ECO:0000256" key="14">
    <source>
        <dbReference type="ARBA" id="ARBA00023157"/>
    </source>
</evidence>
<evidence type="ECO:0000256" key="6">
    <source>
        <dbReference type="ARBA" id="ARBA00022692"/>
    </source>
</evidence>
<keyword evidence="17" id="KW-0393">Immunoglobulin domain</keyword>
<reference evidence="28" key="2">
    <citation type="submission" date="2025-08" db="UniProtKB">
        <authorList>
            <consortium name="Ensembl"/>
        </authorList>
    </citation>
    <scope>IDENTIFICATION</scope>
</reference>
<dbReference type="GO" id="GO:0019838">
    <property type="term" value="F:growth factor binding"/>
    <property type="evidence" value="ECO:0007669"/>
    <property type="project" value="TreeGrafter"/>
</dbReference>
<sequence length="915" mass="102808">MQFLCAVKTPVISPSGPHVVVPKRGKLELRCHDNATTPDAPPSLRWQWERARRLEGEVEEGGVAYVKVPSVQALHMGRYVCVNNSTLEHSSIYVYVKDAQNAFQRTMVNVILVRAGENCTIPCLVTDPEVTLLALETCDGRPLPSDMIYHSNLQRGVIISNVRKEYEGCYLCVGQLHGHRVTSTQYTVDNTPFVGKLESISCKTLDIFIVLRCTQVNFSYSFAYFCFTDQGFVTMLGSPGPVQADVKEGESLSLRVELDAYPSPGSLSWSYNGKRLLNTTEHVITIHRRKYRYISELRLVRVLDSEGGIYKFSASHEDASMDHSFHVYVNSKPVIIAQEGPVDGQVRCIAAGYPVPKISWYFCELPHMRCSHLPNATQWETPEVAVVTESAFGRSEVESRLNVSKEQAHFHTLECVASTEGEEAYTLFSISERVVPHKLFTPLLTGMVTTGVLLSLILLVLLYKYMQKPKFQIQWKVIESIHGNNYIYIDPTQLPYDSKWEFPRQKLRFGKTLGSGAFGKVVRATAYGLCSADTVTTVAVKMLKPNAHSTEKEALMSELKVLSYLGNNMNIVNLLGACTVGGPILVITEYCCYGDLLNFLRRKRESFLNSQVGDGYYRNVSNQTEPTSREMTGTGYMPMRPSEKERSSQSDEIGELSLDAEDLLSFSYQVAKGMEYITSKNCIHRDLAARNILLTHGRVAKICDFGLARDITTDASYVLRGNARLPVKWMSPESIFDCVYTYESDVWSYGILLWEIFSLGISPYPGMQVGSAFYRMIQEGRRMSRPEIAPIEMPSFRKLVENTELLLSENTKNVSIFWLIVYYSAFSYLPRNINVCCLSGVPDAEQRSRSFGAAEGVVTEAELRLQHDGTHPAFTAEHGGCVLGLCLTHTHTHTHTYSYRHIHNAKKIHNPLLPP</sequence>
<evidence type="ECO:0000256" key="22">
    <source>
        <dbReference type="PIRSR" id="PIRSR000615-3"/>
    </source>
</evidence>
<dbReference type="GO" id="GO:0050793">
    <property type="term" value="P:regulation of developmental process"/>
    <property type="evidence" value="ECO:0007669"/>
    <property type="project" value="UniProtKB-ARBA"/>
</dbReference>
<evidence type="ECO:0000256" key="21">
    <source>
        <dbReference type="PIRSR" id="PIRSR000615-2"/>
    </source>
</evidence>
<feature type="binding site" evidence="21">
    <location>
        <begin position="514"/>
        <end position="521"/>
    </location>
    <ligand>
        <name>ATP</name>
        <dbReference type="ChEBI" id="CHEBI:30616"/>
    </ligand>
</feature>
<keyword evidence="7" id="KW-0677">Repeat</keyword>
<dbReference type="GO" id="GO:0001667">
    <property type="term" value="P:ameboidal-type cell migration"/>
    <property type="evidence" value="ECO:0007669"/>
    <property type="project" value="UniProtKB-ARBA"/>
</dbReference>
<dbReference type="PROSITE" id="PS50011">
    <property type="entry name" value="PROTEIN_KINASE_DOM"/>
    <property type="match status" value="1"/>
</dbReference>
<evidence type="ECO:0000256" key="15">
    <source>
        <dbReference type="ARBA" id="ARBA00023170"/>
    </source>
</evidence>
<evidence type="ECO:0000256" key="18">
    <source>
        <dbReference type="ARBA" id="ARBA00032147"/>
    </source>
</evidence>
<dbReference type="GO" id="GO:0038109">
    <property type="term" value="P:Kit signaling pathway"/>
    <property type="evidence" value="ECO:0007669"/>
    <property type="project" value="InterPro"/>
</dbReference>
<keyword evidence="13" id="KW-0829">Tyrosine-protein kinase</keyword>
<evidence type="ECO:0000256" key="13">
    <source>
        <dbReference type="ARBA" id="ARBA00023137"/>
    </source>
</evidence>
<dbReference type="FunFam" id="3.30.200.20:FF:000025">
    <property type="entry name" value="Platelet-derived growth factor receptor alpha"/>
    <property type="match status" value="1"/>
</dbReference>
<evidence type="ECO:0000259" key="27">
    <source>
        <dbReference type="PROSITE" id="PS50835"/>
    </source>
</evidence>
<dbReference type="GO" id="GO:0030183">
    <property type="term" value="P:B cell differentiation"/>
    <property type="evidence" value="ECO:0007669"/>
    <property type="project" value="TreeGrafter"/>
</dbReference>
<evidence type="ECO:0000256" key="19">
    <source>
        <dbReference type="ARBA" id="ARBA00051243"/>
    </source>
</evidence>
<dbReference type="Gene3D" id="2.60.40.10">
    <property type="entry name" value="Immunoglobulins"/>
    <property type="match status" value="4"/>
</dbReference>
<dbReference type="Pfam" id="PF25305">
    <property type="entry name" value="Ig_PDGFR_d4"/>
    <property type="match status" value="1"/>
</dbReference>
<dbReference type="PROSITE" id="PS50835">
    <property type="entry name" value="IG_LIKE"/>
    <property type="match status" value="2"/>
</dbReference>
<keyword evidence="14" id="KW-1015">Disulfide bond</keyword>
<feature type="binding site" evidence="22">
    <location>
        <position position="486"/>
    </location>
    <ligand>
        <name>Mg(2+)</name>
        <dbReference type="ChEBI" id="CHEBI:18420"/>
    </ligand>
</feature>
<dbReference type="InterPro" id="IPR050122">
    <property type="entry name" value="RTK"/>
</dbReference>
<dbReference type="GO" id="GO:0043235">
    <property type="term" value="C:receptor complex"/>
    <property type="evidence" value="ECO:0007669"/>
    <property type="project" value="TreeGrafter"/>
</dbReference>
<gene>
    <name evidence="28" type="primary">kitb</name>
</gene>
<evidence type="ECO:0000256" key="4">
    <source>
        <dbReference type="ARBA" id="ARBA00022553"/>
    </source>
</evidence>
<evidence type="ECO:0000256" key="23">
    <source>
        <dbReference type="PROSITE-ProRule" id="PRU10141"/>
    </source>
</evidence>
<feature type="binding site" evidence="22">
    <location>
        <position position="691"/>
    </location>
    <ligand>
        <name>Mg(2+)</name>
        <dbReference type="ChEBI" id="CHEBI:18420"/>
    </ligand>
</feature>
<dbReference type="PANTHER" id="PTHR24416:SF599">
    <property type="entry name" value="MAST_STEM CELL GROWTH FACTOR RECEPTOR"/>
    <property type="match status" value="1"/>
</dbReference>
<evidence type="ECO:0000256" key="17">
    <source>
        <dbReference type="ARBA" id="ARBA00023319"/>
    </source>
</evidence>
<feature type="region of interest" description="Disordered" evidence="24">
    <location>
        <begin position="619"/>
        <end position="651"/>
    </location>
</feature>
<accession>A0A8D3D9T6</accession>
<comment type="catalytic activity">
    <reaction evidence="19">
        <text>L-tyrosyl-[protein] + ATP = O-phospho-L-tyrosyl-[protein] + ADP + H(+)</text>
        <dbReference type="Rhea" id="RHEA:10596"/>
        <dbReference type="Rhea" id="RHEA-COMP:10136"/>
        <dbReference type="Rhea" id="RHEA-COMP:20101"/>
        <dbReference type="ChEBI" id="CHEBI:15378"/>
        <dbReference type="ChEBI" id="CHEBI:30616"/>
        <dbReference type="ChEBI" id="CHEBI:46858"/>
        <dbReference type="ChEBI" id="CHEBI:61978"/>
        <dbReference type="ChEBI" id="CHEBI:456216"/>
        <dbReference type="EC" id="2.7.10.1"/>
    </reaction>
</comment>
<dbReference type="InterPro" id="IPR008266">
    <property type="entry name" value="Tyr_kinase_AS"/>
</dbReference>
<evidence type="ECO:0000256" key="9">
    <source>
        <dbReference type="ARBA" id="ARBA00022777"/>
    </source>
</evidence>
<feature type="transmembrane region" description="Helical" evidence="25">
    <location>
        <begin position="439"/>
        <end position="463"/>
    </location>
</feature>
<evidence type="ECO:0000256" key="5">
    <source>
        <dbReference type="ARBA" id="ARBA00022679"/>
    </source>
</evidence>
<dbReference type="InterPro" id="IPR017441">
    <property type="entry name" value="Protein_kinase_ATP_BS"/>
</dbReference>
<dbReference type="FunFam" id="1.10.510.10:FF:001512">
    <property type="entry name" value="Receptor tyrosine-protein kinase erbB-2"/>
    <property type="match status" value="1"/>
</dbReference>
<keyword evidence="5" id="KW-0808">Transferase</keyword>
<dbReference type="Proteomes" id="UP000694558">
    <property type="component" value="Chromosome 8"/>
</dbReference>
<dbReference type="InterPro" id="IPR011009">
    <property type="entry name" value="Kinase-like_dom_sf"/>
</dbReference>
<feature type="domain" description="Ig-like" evidence="27">
    <location>
        <begin position="10"/>
        <end position="81"/>
    </location>
</feature>
<evidence type="ECO:0000256" key="2">
    <source>
        <dbReference type="ARBA" id="ARBA00011902"/>
    </source>
</evidence>
<dbReference type="PROSITE" id="PS00107">
    <property type="entry name" value="PROTEIN_KINASE_ATP"/>
    <property type="match status" value="1"/>
</dbReference>
<protein>
    <recommendedName>
        <fullName evidence="2">receptor protein-tyrosine kinase</fullName>
        <ecNumber evidence="2">2.7.10.1</ecNumber>
    </recommendedName>
    <alternativeName>
        <fullName evidence="18">Tyrosine-protein kinase Kit</fullName>
    </alternativeName>
</protein>
<dbReference type="PANTHER" id="PTHR24416">
    <property type="entry name" value="TYROSINE-PROTEIN KINASE RECEPTOR"/>
    <property type="match status" value="1"/>
</dbReference>
<evidence type="ECO:0000313" key="28">
    <source>
        <dbReference type="Ensembl" id="ENSSMAP00000056295.1"/>
    </source>
</evidence>
<dbReference type="GO" id="GO:0046427">
    <property type="term" value="P:positive regulation of receptor signaling pathway via JAK-STAT"/>
    <property type="evidence" value="ECO:0007669"/>
    <property type="project" value="TreeGrafter"/>
</dbReference>
<dbReference type="InterPro" id="IPR036179">
    <property type="entry name" value="Ig-like_dom_sf"/>
</dbReference>